<gene>
    <name evidence="2" type="ORF">F5Z01DRAFT_630578</name>
    <name evidence="1" type="ORF">F5Z01DRAFT_631351</name>
</gene>
<dbReference type="EMBL" id="MU251286">
    <property type="protein sequence ID" value="KAG9249991.1"/>
    <property type="molecule type" value="Genomic_DNA"/>
</dbReference>
<dbReference type="RefSeq" id="XP_046113915.1">
    <property type="nucleotide sequence ID" value="XM_046261735.1"/>
</dbReference>
<proteinExistence type="predicted"/>
<protein>
    <submittedName>
        <fullName evidence="1">Uncharacterized protein</fullName>
    </submittedName>
</protein>
<comment type="caution">
    <text evidence="1">The sequence shown here is derived from an EMBL/GenBank/DDBJ whole genome shotgun (WGS) entry which is preliminary data.</text>
</comment>
<keyword evidence="3" id="KW-1185">Reference proteome</keyword>
<reference evidence="1" key="1">
    <citation type="journal article" date="2021" name="IMA Fungus">
        <title>Genomic characterization of three marine fungi, including Emericellopsis atlantica sp. nov. with signatures of a generalist lifestyle and marine biomass degradation.</title>
        <authorList>
            <person name="Hagestad O.C."/>
            <person name="Hou L."/>
            <person name="Andersen J.H."/>
            <person name="Hansen E.H."/>
            <person name="Altermark B."/>
            <person name="Li C."/>
            <person name="Kuhnert E."/>
            <person name="Cox R.J."/>
            <person name="Crous P.W."/>
            <person name="Spatafora J.W."/>
            <person name="Lail K."/>
            <person name="Amirebrahimi M."/>
            <person name="Lipzen A."/>
            <person name="Pangilinan J."/>
            <person name="Andreopoulos W."/>
            <person name="Hayes R.D."/>
            <person name="Ng V."/>
            <person name="Grigoriev I.V."/>
            <person name="Jackson S.A."/>
            <person name="Sutton T.D.S."/>
            <person name="Dobson A.D.W."/>
            <person name="Rama T."/>
        </authorList>
    </citation>
    <scope>NUCLEOTIDE SEQUENCE</scope>
    <source>
        <strain evidence="1">TS7</strain>
    </source>
</reference>
<evidence type="ECO:0000313" key="1">
    <source>
        <dbReference type="EMBL" id="KAG9249620.1"/>
    </source>
</evidence>
<evidence type="ECO:0000313" key="3">
    <source>
        <dbReference type="Proteomes" id="UP000887229"/>
    </source>
</evidence>
<dbReference type="OrthoDB" id="5240646at2759"/>
<dbReference type="GeneID" id="70292638"/>
<organism evidence="1 3">
    <name type="scientific">Emericellopsis atlantica</name>
    <dbReference type="NCBI Taxonomy" id="2614577"/>
    <lineage>
        <taxon>Eukaryota</taxon>
        <taxon>Fungi</taxon>
        <taxon>Dikarya</taxon>
        <taxon>Ascomycota</taxon>
        <taxon>Pezizomycotina</taxon>
        <taxon>Sordariomycetes</taxon>
        <taxon>Hypocreomycetidae</taxon>
        <taxon>Hypocreales</taxon>
        <taxon>Bionectriaceae</taxon>
        <taxon>Emericellopsis</taxon>
    </lineage>
</organism>
<sequence length="81" mass="8928">SFEIRALSKDAEFFSDAEGSPTTIEGSGQTVYWMGCFLRVYKATDTKTPTAEYDTCDGEGTVQRDTKLWFGGKDGKVKEGN</sequence>
<name>A0A9P7ZDL2_9HYPO</name>
<evidence type="ECO:0000313" key="2">
    <source>
        <dbReference type="EMBL" id="KAG9249991.1"/>
    </source>
</evidence>
<dbReference type="EMBL" id="MU251297">
    <property type="protein sequence ID" value="KAG9249620.1"/>
    <property type="molecule type" value="Genomic_DNA"/>
</dbReference>
<accession>A0A9P7ZDL2</accession>
<dbReference type="Proteomes" id="UP000887229">
    <property type="component" value="Unassembled WGS sequence"/>
</dbReference>
<feature type="non-terminal residue" evidence="1">
    <location>
        <position position="1"/>
    </location>
</feature>
<dbReference type="AlphaFoldDB" id="A0A9P7ZDL2"/>